<dbReference type="GO" id="GO:0071949">
    <property type="term" value="F:FAD binding"/>
    <property type="evidence" value="ECO:0007669"/>
    <property type="project" value="InterPro"/>
</dbReference>
<dbReference type="InterPro" id="IPR012951">
    <property type="entry name" value="BBE"/>
</dbReference>
<dbReference type="EMBL" id="JACHJT010000001">
    <property type="protein sequence ID" value="MBB4930554.1"/>
    <property type="molecule type" value="Genomic_DNA"/>
</dbReference>
<dbReference type="InterPro" id="IPR050416">
    <property type="entry name" value="FAD-linked_Oxidoreductase"/>
</dbReference>
<protein>
    <recommendedName>
        <fullName evidence="6">FAD-binding PCMH-type domain-containing protein</fullName>
    </recommendedName>
</protein>
<dbReference type="Gene3D" id="3.40.462.20">
    <property type="match status" value="1"/>
</dbReference>
<dbReference type="InterPro" id="IPR006093">
    <property type="entry name" value="Oxy_OxRdtase_FAD_BS"/>
</dbReference>
<dbReference type="PROSITE" id="PS00862">
    <property type="entry name" value="OX2_COVAL_FAD"/>
    <property type="match status" value="1"/>
</dbReference>
<dbReference type="RefSeq" id="WP_184575843.1">
    <property type="nucleotide sequence ID" value="NZ_JACHJT010000001.1"/>
</dbReference>
<dbReference type="InterPro" id="IPR036318">
    <property type="entry name" value="FAD-bd_PCMH-like_sf"/>
</dbReference>
<name>A0A7W7W299_9ACTN</name>
<keyword evidence="8" id="KW-1185">Reference proteome</keyword>
<keyword evidence="4" id="KW-0274">FAD</keyword>
<dbReference type="SUPFAM" id="SSF56176">
    <property type="entry name" value="FAD-binding/transporter-associated domain-like"/>
    <property type="match status" value="1"/>
</dbReference>
<comment type="caution">
    <text evidence="7">The sequence shown here is derived from an EMBL/GenBank/DDBJ whole genome shotgun (WGS) entry which is preliminary data.</text>
</comment>
<dbReference type="InterPro" id="IPR016166">
    <property type="entry name" value="FAD-bd_PCMH"/>
</dbReference>
<evidence type="ECO:0000256" key="4">
    <source>
        <dbReference type="ARBA" id="ARBA00022827"/>
    </source>
</evidence>
<gene>
    <name evidence="7" type="ORF">F4561_001374</name>
</gene>
<dbReference type="PROSITE" id="PS51387">
    <property type="entry name" value="FAD_PCMH"/>
    <property type="match status" value="1"/>
</dbReference>
<dbReference type="Proteomes" id="UP000523007">
    <property type="component" value="Unassembled WGS sequence"/>
</dbReference>
<reference evidence="7 8" key="1">
    <citation type="submission" date="2020-08" db="EMBL/GenBank/DDBJ databases">
        <title>Sequencing the genomes of 1000 actinobacteria strains.</title>
        <authorList>
            <person name="Klenk H.-P."/>
        </authorList>
    </citation>
    <scope>NUCLEOTIDE SEQUENCE [LARGE SCALE GENOMIC DNA]</scope>
    <source>
        <strain evidence="7 8">DSM 102030</strain>
    </source>
</reference>
<dbReference type="GO" id="GO:0016491">
    <property type="term" value="F:oxidoreductase activity"/>
    <property type="evidence" value="ECO:0007669"/>
    <property type="project" value="UniProtKB-KW"/>
</dbReference>
<evidence type="ECO:0000313" key="7">
    <source>
        <dbReference type="EMBL" id="MBB4930554.1"/>
    </source>
</evidence>
<evidence type="ECO:0000256" key="5">
    <source>
        <dbReference type="ARBA" id="ARBA00023002"/>
    </source>
</evidence>
<feature type="domain" description="FAD-binding PCMH-type" evidence="6">
    <location>
        <begin position="45"/>
        <end position="213"/>
    </location>
</feature>
<evidence type="ECO:0000256" key="2">
    <source>
        <dbReference type="ARBA" id="ARBA00005466"/>
    </source>
</evidence>
<comment type="cofactor">
    <cofactor evidence="1">
        <name>FAD</name>
        <dbReference type="ChEBI" id="CHEBI:57692"/>
    </cofactor>
</comment>
<keyword evidence="3" id="KW-0285">Flavoprotein</keyword>
<dbReference type="PANTHER" id="PTHR42973:SF39">
    <property type="entry name" value="FAD-BINDING PCMH-TYPE DOMAIN-CONTAINING PROTEIN"/>
    <property type="match status" value="1"/>
</dbReference>
<dbReference type="Gene3D" id="3.30.43.10">
    <property type="entry name" value="Uridine Diphospho-n-acetylenolpyruvylglucosamine Reductase, domain 2"/>
    <property type="match status" value="1"/>
</dbReference>
<evidence type="ECO:0000313" key="8">
    <source>
        <dbReference type="Proteomes" id="UP000523007"/>
    </source>
</evidence>
<dbReference type="Gene3D" id="3.30.465.10">
    <property type="match status" value="1"/>
</dbReference>
<dbReference type="Pfam" id="PF08031">
    <property type="entry name" value="BBE"/>
    <property type="match status" value="1"/>
</dbReference>
<evidence type="ECO:0000256" key="1">
    <source>
        <dbReference type="ARBA" id="ARBA00001974"/>
    </source>
</evidence>
<dbReference type="InterPro" id="IPR016169">
    <property type="entry name" value="FAD-bd_PCMH_sub2"/>
</dbReference>
<evidence type="ECO:0000259" key="6">
    <source>
        <dbReference type="PROSITE" id="PS51387"/>
    </source>
</evidence>
<keyword evidence="5" id="KW-0560">Oxidoreductase</keyword>
<evidence type="ECO:0000256" key="3">
    <source>
        <dbReference type="ARBA" id="ARBA00022630"/>
    </source>
</evidence>
<proteinExistence type="inferred from homology"/>
<organism evidence="7 8">
    <name type="scientific">Lipingzhangella halophila</name>
    <dbReference type="NCBI Taxonomy" id="1783352"/>
    <lineage>
        <taxon>Bacteria</taxon>
        <taxon>Bacillati</taxon>
        <taxon>Actinomycetota</taxon>
        <taxon>Actinomycetes</taxon>
        <taxon>Streptosporangiales</taxon>
        <taxon>Nocardiopsidaceae</taxon>
        <taxon>Lipingzhangella</taxon>
    </lineage>
</organism>
<dbReference type="Pfam" id="PF01565">
    <property type="entry name" value="FAD_binding_4"/>
    <property type="match status" value="1"/>
</dbReference>
<dbReference type="InterPro" id="IPR016167">
    <property type="entry name" value="FAD-bd_PCMH_sub1"/>
</dbReference>
<dbReference type="PANTHER" id="PTHR42973">
    <property type="entry name" value="BINDING OXIDOREDUCTASE, PUTATIVE (AFU_ORTHOLOGUE AFUA_1G17690)-RELATED"/>
    <property type="match status" value="1"/>
</dbReference>
<comment type="similarity">
    <text evidence="2">Belongs to the oxygen-dependent FAD-linked oxidoreductase family.</text>
</comment>
<dbReference type="InterPro" id="IPR006094">
    <property type="entry name" value="Oxid_FAD_bind_N"/>
</dbReference>
<accession>A0A7W7W299</accession>
<dbReference type="AlphaFoldDB" id="A0A7W7W299"/>
<sequence>MNTADARAAPGLHNAVDLRPRVRGSVLLPGDDGYAAGSSGHNTALVHRPAVVVTADGDDDVREAVRFAARHGLPIAVHATGHGQAVPTDGAVLVNTAQMNEVRVDPVSRTARIGAGARWEQVIDAAFGFGLAPPSGSAPRVGAVGYTLGGGLGPLGRSRGYAADNVRSFEVVTADGVARTASAEEHPDLFWALRGGKGNFGVVTSMVIGLFPVPRLYGGGLFFPGEKAADILHAYRRWTAALPEEMTSSVALTRFPPVPEVPGEVRGRFAVHLRVAYCGPEEQGRRLLEPMRLAGPPLLDTVQDMPFTDVGTINGDPTEPGPYYERSTVLDGLGPEVVDVLLDHAGPGTDSPLAVVELRHLGGALARPPEPGNAVGNRNRGFTVFTAGVPEPDARAVQRHQERLVAALAPWGSGGPFLCFQSADESTPDHVRAAYEPETFERLVRVKRDYDPRDVFRLTHRISARS</sequence>